<reference evidence="2 3" key="1">
    <citation type="submission" date="2018-11" db="EMBL/GenBank/DDBJ databases">
        <authorList>
            <person name="Jang G.I."/>
            <person name="Hwang C.Y."/>
        </authorList>
    </citation>
    <scope>NUCLEOTIDE SEQUENCE [LARGE SCALE GENOMIC DNA]</scope>
    <source>
        <strain evidence="2 3">SSM26</strain>
    </source>
</reference>
<comment type="caution">
    <text evidence="2">The sequence shown here is derived from an EMBL/GenBank/DDBJ whole genome shotgun (WGS) entry which is preliminary data.</text>
</comment>
<evidence type="ECO:0000313" key="2">
    <source>
        <dbReference type="EMBL" id="ROZ84835.1"/>
    </source>
</evidence>
<dbReference type="InterPro" id="IPR011330">
    <property type="entry name" value="Glyco_hydro/deAcase_b/a-brl"/>
</dbReference>
<protein>
    <submittedName>
        <fullName evidence="2">Divergent polysaccharide deacetylase family protein</fullName>
    </submittedName>
</protein>
<feature type="region of interest" description="Disordered" evidence="1">
    <location>
        <begin position="16"/>
        <end position="51"/>
    </location>
</feature>
<evidence type="ECO:0000256" key="1">
    <source>
        <dbReference type="SAM" id="MobiDB-lite"/>
    </source>
</evidence>
<name>A0ABX9XI31_9PSED</name>
<gene>
    <name evidence="2" type="ORF">EF096_09290</name>
</gene>
<dbReference type="InterPro" id="IPR006837">
    <property type="entry name" value="Divergent_DAC"/>
</dbReference>
<organism evidence="2 3">
    <name type="scientific">Pseudomonas neustonica</name>
    <dbReference type="NCBI Taxonomy" id="2487346"/>
    <lineage>
        <taxon>Bacteria</taxon>
        <taxon>Pseudomonadati</taxon>
        <taxon>Pseudomonadota</taxon>
        <taxon>Gammaproteobacteria</taxon>
        <taxon>Pseudomonadales</taxon>
        <taxon>Pseudomonadaceae</taxon>
        <taxon>Pseudomonas</taxon>
    </lineage>
</organism>
<dbReference type="Gene3D" id="3.20.20.370">
    <property type="entry name" value="Glycoside hydrolase/deacetylase"/>
    <property type="match status" value="1"/>
</dbReference>
<dbReference type="EMBL" id="RKKU01000009">
    <property type="protein sequence ID" value="ROZ84835.1"/>
    <property type="molecule type" value="Genomic_DNA"/>
</dbReference>
<feature type="compositionally biased region" description="Low complexity" evidence="1">
    <location>
        <begin position="23"/>
        <end position="37"/>
    </location>
</feature>
<sequence length="310" mass="33184">MAWLLISALFLGGCTDEQPPEPAAESAQQAAPVASEPLSPLPTDAPQSPVPPAAEVLLTEPGVPAVELLPVVIPEMPAPAAFAQPSLRVPVLSIIIDDIGQSRVAGERVIALPGRVALAIMPFTPNAQLLARLAAEAGNPVMLHLPMESMASLSMGEGGLDTQMGRSVFDARLQASLNAFSPIQGVNNHMGSKLTADRERMDWLMAQLAARQLFFVDSRTTKDTQAAFAAQALNVDSVSRDVFLDNERSTAGLEQEFKRALALARKQGSAVLIGHPYPESLSFLERRLPELEEREGVRLVSVQALLTRPH</sequence>
<keyword evidence="3" id="KW-1185">Reference proteome</keyword>
<accession>A0ABX9XI31</accession>
<dbReference type="SUPFAM" id="SSF88713">
    <property type="entry name" value="Glycoside hydrolase/deacetylase"/>
    <property type="match status" value="1"/>
</dbReference>
<dbReference type="Pfam" id="PF04748">
    <property type="entry name" value="Polysacc_deac_2"/>
    <property type="match status" value="1"/>
</dbReference>
<evidence type="ECO:0000313" key="3">
    <source>
        <dbReference type="Proteomes" id="UP000275199"/>
    </source>
</evidence>
<dbReference type="PANTHER" id="PTHR30105:SF2">
    <property type="entry name" value="DIVERGENT POLYSACCHARIDE DEACETYLASE SUPERFAMILY"/>
    <property type="match status" value="1"/>
</dbReference>
<proteinExistence type="predicted"/>
<dbReference type="PANTHER" id="PTHR30105">
    <property type="entry name" value="UNCHARACTERIZED YIBQ-RELATED"/>
    <property type="match status" value="1"/>
</dbReference>
<dbReference type="Proteomes" id="UP000275199">
    <property type="component" value="Unassembled WGS sequence"/>
</dbReference>
<dbReference type="CDD" id="cd10936">
    <property type="entry name" value="CE4_DAC2"/>
    <property type="match status" value="1"/>
</dbReference>